<name>A0A2R6B9P6_9ARCH</name>
<evidence type="ECO:0000313" key="2">
    <source>
        <dbReference type="EMBL" id="PSN95390.1"/>
    </source>
</evidence>
<keyword evidence="1" id="KW-1133">Transmembrane helix</keyword>
<organism evidence="2 3">
    <name type="scientific">Candidatus Marsarchaeota G2 archaeon ECH_B_2</name>
    <dbReference type="NCBI Taxonomy" id="1978160"/>
    <lineage>
        <taxon>Archaea</taxon>
        <taxon>Candidatus Marsarchaeota</taxon>
        <taxon>Candidatus Marsarchaeota group 2</taxon>
    </lineage>
</organism>
<dbReference type="EMBL" id="NEXH01000010">
    <property type="protein sequence ID" value="PSN95390.1"/>
    <property type="molecule type" value="Genomic_DNA"/>
</dbReference>
<accession>A0A2R6B9P6</accession>
<gene>
    <name evidence="2" type="ORF">B9Q06_05795</name>
</gene>
<feature type="transmembrane region" description="Helical" evidence="1">
    <location>
        <begin position="54"/>
        <end position="87"/>
    </location>
</feature>
<feature type="transmembrane region" description="Helical" evidence="1">
    <location>
        <begin position="107"/>
        <end position="126"/>
    </location>
</feature>
<protein>
    <submittedName>
        <fullName evidence="2">Uncharacterized protein</fullName>
    </submittedName>
</protein>
<proteinExistence type="predicted"/>
<sequence>MYGYVELLSKLKRGAGSREELEASYFIESVFREHGLEVSRQAFKTLPSFSYTYLVIYGFSAVSPFIALFSLGLGGVFSLVGFVLLVLEGELYYPVVTRFLRIFPLSYPIMLLGLGGLGLVGVGLLLL</sequence>
<evidence type="ECO:0000256" key="1">
    <source>
        <dbReference type="SAM" id="Phobius"/>
    </source>
</evidence>
<reference evidence="2 3" key="1">
    <citation type="submission" date="2017-04" db="EMBL/GenBank/DDBJ databases">
        <title>Novel microbial lineages endemic to geothermal iron-oxide mats fill important gaps in the evolutionary history of Archaea.</title>
        <authorList>
            <person name="Jay Z.J."/>
            <person name="Beam J.P."/>
            <person name="Dlakic M."/>
            <person name="Rusch D.B."/>
            <person name="Kozubal M.A."/>
            <person name="Inskeep W.P."/>
        </authorList>
    </citation>
    <scope>NUCLEOTIDE SEQUENCE [LARGE SCALE GENOMIC DNA]</scope>
    <source>
        <strain evidence="2">ECH_B_2</strain>
    </source>
</reference>
<evidence type="ECO:0000313" key="3">
    <source>
        <dbReference type="Proteomes" id="UP000241284"/>
    </source>
</evidence>
<dbReference type="AlphaFoldDB" id="A0A2R6B9P6"/>
<comment type="caution">
    <text evidence="2">The sequence shown here is derived from an EMBL/GenBank/DDBJ whole genome shotgun (WGS) entry which is preliminary data.</text>
</comment>
<keyword evidence="1" id="KW-0472">Membrane</keyword>
<dbReference type="Proteomes" id="UP000241284">
    <property type="component" value="Unassembled WGS sequence"/>
</dbReference>
<keyword evidence="1" id="KW-0812">Transmembrane</keyword>